<reference evidence="2 3" key="1">
    <citation type="submission" date="2016-09" db="EMBL/GenBank/DDBJ databases">
        <title>Couchioplanes caeruleus draft genome sequence.</title>
        <authorList>
            <person name="Sheehan J."/>
            <person name="Caffrey P."/>
        </authorList>
    </citation>
    <scope>NUCLEOTIDE SEQUENCE [LARGE SCALE GENOMIC DNA]</scope>
    <source>
        <strain evidence="2 3">DSM 43634</strain>
    </source>
</reference>
<dbReference type="InterPro" id="IPR051531">
    <property type="entry name" value="N-acetyltransferase"/>
</dbReference>
<sequence>MELLRTSRTLLRRWQEDDLQAYFELYSRWEIMQWLGPRPRRVVADMDEARERFARRREREAALPLPYGLWALVVSDADGHWSADPVGTVLLLPLRDASGDTSEVEIGWNLHPDHQGRGLVTEAARALLGAGEQAGLTSVLAVTDPDNTASQAVARRLGMRDEGLTDRWFDTTTRQFRWTTSRWE</sequence>
<dbReference type="RefSeq" id="WP_071803801.1">
    <property type="nucleotide sequence ID" value="NZ_MEIA01000069.1"/>
</dbReference>
<accession>A0A1K0FQL1</accession>
<dbReference type="Gene3D" id="3.40.630.30">
    <property type="match status" value="1"/>
</dbReference>
<feature type="domain" description="N-acetyltransferase" evidence="1">
    <location>
        <begin position="9"/>
        <end position="179"/>
    </location>
</feature>
<evidence type="ECO:0000313" key="2">
    <source>
        <dbReference type="EMBL" id="OJF15073.1"/>
    </source>
</evidence>
<gene>
    <name evidence="2" type="ORF">BG844_06365</name>
</gene>
<evidence type="ECO:0000259" key="1">
    <source>
        <dbReference type="PROSITE" id="PS51186"/>
    </source>
</evidence>
<proteinExistence type="predicted"/>
<dbReference type="GO" id="GO:0016747">
    <property type="term" value="F:acyltransferase activity, transferring groups other than amino-acyl groups"/>
    <property type="evidence" value="ECO:0007669"/>
    <property type="project" value="InterPro"/>
</dbReference>
<dbReference type="PANTHER" id="PTHR43792">
    <property type="entry name" value="GNAT FAMILY, PUTATIVE (AFU_ORTHOLOGUE AFUA_3G00765)-RELATED-RELATED"/>
    <property type="match status" value="1"/>
</dbReference>
<evidence type="ECO:0000313" key="3">
    <source>
        <dbReference type="Proteomes" id="UP000182486"/>
    </source>
</evidence>
<dbReference type="PROSITE" id="PS51186">
    <property type="entry name" value="GNAT"/>
    <property type="match status" value="1"/>
</dbReference>
<dbReference type="Pfam" id="PF13302">
    <property type="entry name" value="Acetyltransf_3"/>
    <property type="match status" value="1"/>
</dbReference>
<protein>
    <recommendedName>
        <fullName evidence="1">N-acetyltransferase domain-containing protein</fullName>
    </recommendedName>
</protein>
<dbReference type="SUPFAM" id="SSF55729">
    <property type="entry name" value="Acyl-CoA N-acyltransferases (Nat)"/>
    <property type="match status" value="1"/>
</dbReference>
<comment type="caution">
    <text evidence="2">The sequence shown here is derived from an EMBL/GenBank/DDBJ whole genome shotgun (WGS) entry which is preliminary data.</text>
</comment>
<dbReference type="PANTHER" id="PTHR43792:SF1">
    <property type="entry name" value="N-ACETYLTRANSFERASE DOMAIN-CONTAINING PROTEIN"/>
    <property type="match status" value="1"/>
</dbReference>
<dbReference type="Proteomes" id="UP000182486">
    <property type="component" value="Unassembled WGS sequence"/>
</dbReference>
<organism evidence="2 3">
    <name type="scientific">Couchioplanes caeruleus subsp. caeruleus</name>
    <dbReference type="NCBI Taxonomy" id="56427"/>
    <lineage>
        <taxon>Bacteria</taxon>
        <taxon>Bacillati</taxon>
        <taxon>Actinomycetota</taxon>
        <taxon>Actinomycetes</taxon>
        <taxon>Micromonosporales</taxon>
        <taxon>Micromonosporaceae</taxon>
        <taxon>Couchioplanes</taxon>
    </lineage>
</organism>
<keyword evidence="3" id="KW-1185">Reference proteome</keyword>
<dbReference type="InterPro" id="IPR016181">
    <property type="entry name" value="Acyl_CoA_acyltransferase"/>
</dbReference>
<dbReference type="InterPro" id="IPR000182">
    <property type="entry name" value="GNAT_dom"/>
</dbReference>
<dbReference type="AlphaFoldDB" id="A0A1K0FQL1"/>
<name>A0A1K0FQL1_9ACTN</name>
<dbReference type="EMBL" id="MEIA01000069">
    <property type="protein sequence ID" value="OJF15073.1"/>
    <property type="molecule type" value="Genomic_DNA"/>
</dbReference>